<name>A0ABM0ZZ21_APLCA</name>
<feature type="compositionally biased region" description="Basic and acidic residues" evidence="1">
    <location>
        <begin position="283"/>
        <end position="292"/>
    </location>
</feature>
<proteinExistence type="predicted"/>
<evidence type="ECO:0000313" key="2">
    <source>
        <dbReference type="Proteomes" id="UP000694888"/>
    </source>
</evidence>
<evidence type="ECO:0000256" key="1">
    <source>
        <dbReference type="SAM" id="MobiDB-lite"/>
    </source>
</evidence>
<evidence type="ECO:0000313" key="5">
    <source>
        <dbReference type="RefSeq" id="XP_012937470.1"/>
    </source>
</evidence>
<organism evidence="2 5">
    <name type="scientific">Aplysia californica</name>
    <name type="common">California sea hare</name>
    <dbReference type="NCBI Taxonomy" id="6500"/>
    <lineage>
        <taxon>Eukaryota</taxon>
        <taxon>Metazoa</taxon>
        <taxon>Spiralia</taxon>
        <taxon>Lophotrochozoa</taxon>
        <taxon>Mollusca</taxon>
        <taxon>Gastropoda</taxon>
        <taxon>Heterobranchia</taxon>
        <taxon>Euthyneura</taxon>
        <taxon>Tectipleura</taxon>
        <taxon>Aplysiida</taxon>
        <taxon>Aplysioidea</taxon>
        <taxon>Aplysiidae</taxon>
        <taxon>Aplysia</taxon>
    </lineage>
</organism>
<evidence type="ECO:0000313" key="3">
    <source>
        <dbReference type="RefSeq" id="XP_005097529.1"/>
    </source>
</evidence>
<sequence>MERQLSTPRKQVSDQPANTLLFVDNDDRFAKSVTETIREKKTEKSVHFANEDDMVSSSEVSAADSLQTSRELISWIPSEHLYSEDTFIPETHGETSTAHSGPAASDPTAPSAVSYGSSTFIELESEDETKTESEYSSYTESISSSDVFSSRSGSATYREWKDVTEIVKDIEELEESEFVTQADVNYFARAQDDDTDFTDSMDEEMMEQARQDFLLATMRRLRLGSVYSPRSLALDSTSTTHRSGAKATVGENNKDQMSFCQKMIQRCKAETESKPTSASTRTTELHTKAESAKHQVLEHYGVSSALVDRLRVDNLCQRLDKKAKTLDEEAEKSVRFVKDHQDVEAEMAKQKFISQIQARVQNEKTEERIQAHLIRMHPVKWFSDFVIGLPGWDEDSREILYKYKRQVEKRMEETAE</sequence>
<dbReference type="RefSeq" id="XP_012937470.1">
    <property type="nucleotide sequence ID" value="XM_013082016.2"/>
</dbReference>
<dbReference type="Proteomes" id="UP000694888">
    <property type="component" value="Unplaced"/>
</dbReference>
<gene>
    <name evidence="3 4 5" type="primary">LOC101853933</name>
</gene>
<keyword evidence="2" id="KW-1185">Reference proteome</keyword>
<protein>
    <submittedName>
        <fullName evidence="3 4">Uncharacterized protein LOC101853933</fullName>
    </submittedName>
</protein>
<feature type="region of interest" description="Disordered" evidence="1">
    <location>
        <begin position="271"/>
        <end position="292"/>
    </location>
</feature>
<dbReference type="RefSeq" id="XP_005097529.1">
    <property type="nucleotide sequence ID" value="XM_005097472.3"/>
</dbReference>
<feature type="region of interest" description="Disordered" evidence="1">
    <location>
        <begin position="91"/>
        <end position="114"/>
    </location>
</feature>
<dbReference type="GeneID" id="101853933"/>
<reference evidence="3 4" key="1">
    <citation type="submission" date="2025-05" db="UniProtKB">
        <authorList>
            <consortium name="RefSeq"/>
        </authorList>
    </citation>
    <scope>IDENTIFICATION</scope>
</reference>
<evidence type="ECO:0000313" key="4">
    <source>
        <dbReference type="RefSeq" id="XP_005097531.1"/>
    </source>
</evidence>
<dbReference type="RefSeq" id="XP_005097531.1">
    <property type="nucleotide sequence ID" value="XM_005097474.2"/>
</dbReference>
<accession>A0ABM0ZZ21</accession>